<evidence type="ECO:0000313" key="3">
    <source>
        <dbReference type="EMBL" id="CAK0869484.1"/>
    </source>
</evidence>
<dbReference type="SUPFAM" id="SSF160935">
    <property type="entry name" value="VPA0735-like"/>
    <property type="match status" value="1"/>
</dbReference>
<organism evidence="3 4">
    <name type="scientific">Prorocentrum cordatum</name>
    <dbReference type="NCBI Taxonomy" id="2364126"/>
    <lineage>
        <taxon>Eukaryota</taxon>
        <taxon>Sar</taxon>
        <taxon>Alveolata</taxon>
        <taxon>Dinophyceae</taxon>
        <taxon>Prorocentrales</taxon>
        <taxon>Prorocentraceae</taxon>
        <taxon>Prorocentrum</taxon>
    </lineage>
</organism>
<dbReference type="EMBL" id="CAUYUJ010016852">
    <property type="protein sequence ID" value="CAK0869484.1"/>
    <property type="molecule type" value="Genomic_DNA"/>
</dbReference>
<reference evidence="3" key="1">
    <citation type="submission" date="2023-10" db="EMBL/GenBank/DDBJ databases">
        <authorList>
            <person name="Chen Y."/>
            <person name="Shah S."/>
            <person name="Dougan E. K."/>
            <person name="Thang M."/>
            <person name="Chan C."/>
        </authorList>
    </citation>
    <scope>NUCLEOTIDE SEQUENCE [LARGE SCALE GENOMIC DNA]</scope>
</reference>
<dbReference type="InterPro" id="IPR010621">
    <property type="entry name" value="DUF1214"/>
</dbReference>
<dbReference type="Pfam" id="PF06742">
    <property type="entry name" value="DUF1214"/>
    <property type="match status" value="1"/>
</dbReference>
<gene>
    <name evidence="3" type="ORF">PCOR1329_LOCUS55823</name>
</gene>
<protein>
    <recommendedName>
        <fullName evidence="5">DUF1254 domain-containing protein</fullName>
    </recommendedName>
</protein>
<evidence type="ECO:0000259" key="1">
    <source>
        <dbReference type="Pfam" id="PF06742"/>
    </source>
</evidence>
<feature type="domain" description="DUF1254" evidence="2">
    <location>
        <begin position="37"/>
        <end position="98"/>
    </location>
</feature>
<evidence type="ECO:0000313" key="4">
    <source>
        <dbReference type="Proteomes" id="UP001189429"/>
    </source>
</evidence>
<name>A0ABN9V932_9DINO</name>
<accession>A0ABN9V932</accession>
<comment type="caution">
    <text evidence="3">The sequence shown here is derived from an EMBL/GenBank/DDBJ whole genome shotgun (WGS) entry which is preliminary data.</text>
</comment>
<keyword evidence="4" id="KW-1185">Reference proteome</keyword>
<feature type="domain" description="DUF1214" evidence="1">
    <location>
        <begin position="247"/>
        <end position="316"/>
    </location>
</feature>
<sequence>MAAGPASAVGKPVDLLTAVPAESEKIFSATIERAGGINTFVHARKPATVETQTIVRSQSDMLYSQGVFDVSEGMTVTVPKSSVGYQSVHMFDANHGQIGVVYCGQSREVTADEVSTEDKHIYAMMRTSTDKGIETANAAQDAVKMEPKSATEYVGPGYDQEQLTEAKRMLAGGIVLVKNQTAYAKELIPGTVLLKDGTDLEKYNYIFTSLLGWGLMPLEDAYYSNVVIKEADCTEVSFAKPPVDYDNLGYWSLTAYTMEGYLGTDNAALSAYKAESNDDGSFSIIVGNSQDCKSKANRIDMPEGGAALTLRMYRPTSLEAAKEFETKFVADNNGK</sequence>
<evidence type="ECO:0008006" key="5">
    <source>
        <dbReference type="Google" id="ProtNLM"/>
    </source>
</evidence>
<dbReference type="Proteomes" id="UP001189429">
    <property type="component" value="Unassembled WGS sequence"/>
</dbReference>
<dbReference type="Gene3D" id="2.60.120.1600">
    <property type="match status" value="1"/>
</dbReference>
<dbReference type="Pfam" id="PF06863">
    <property type="entry name" value="DUF1254"/>
    <property type="match status" value="1"/>
</dbReference>
<dbReference type="InterPro" id="IPR010679">
    <property type="entry name" value="DUF1254"/>
</dbReference>
<evidence type="ECO:0000259" key="2">
    <source>
        <dbReference type="Pfam" id="PF06863"/>
    </source>
</evidence>
<proteinExistence type="predicted"/>